<feature type="region of interest" description="Disordered" evidence="1">
    <location>
        <begin position="97"/>
        <end position="128"/>
    </location>
</feature>
<keyword evidence="3" id="KW-1185">Reference proteome</keyword>
<dbReference type="EMBL" id="JAHWDQ010000001">
    <property type="protein sequence ID" value="MBW2939272.1"/>
    <property type="molecule type" value="Genomic_DNA"/>
</dbReference>
<gene>
    <name evidence="2" type="ORF">KXJ70_00670</name>
</gene>
<accession>A0ABS6VLT4</accession>
<feature type="compositionally biased region" description="Low complexity" evidence="1">
    <location>
        <begin position="102"/>
        <end position="111"/>
    </location>
</feature>
<comment type="caution">
    <text evidence="2">The sequence shown here is derived from an EMBL/GenBank/DDBJ whole genome shotgun (WGS) entry which is preliminary data.</text>
</comment>
<organism evidence="2 3">
    <name type="scientific">Zhongshania aquimaris</name>
    <dbReference type="NCBI Taxonomy" id="2857107"/>
    <lineage>
        <taxon>Bacteria</taxon>
        <taxon>Pseudomonadati</taxon>
        <taxon>Pseudomonadota</taxon>
        <taxon>Gammaproteobacteria</taxon>
        <taxon>Cellvibrionales</taxon>
        <taxon>Spongiibacteraceae</taxon>
        <taxon>Zhongshania</taxon>
    </lineage>
</organism>
<evidence type="ECO:0000313" key="3">
    <source>
        <dbReference type="Proteomes" id="UP001166291"/>
    </source>
</evidence>
<name>A0ABS6VLT4_9GAMM</name>
<sequence length="128" mass="14016">MKSSVGVLLAAIIVFVLLAFEYWQYRDERAYRNALNTQLISLSQRVDSIDERIQSAKAELDTMKQNSLGGLIESANDALIHGWSAMIDSVEKELERAKKGIASQKQTTQPSQTPPSADPAPNTGNGPL</sequence>
<protein>
    <submittedName>
        <fullName evidence="2">Uncharacterized protein</fullName>
    </submittedName>
</protein>
<proteinExistence type="predicted"/>
<dbReference type="Proteomes" id="UP001166291">
    <property type="component" value="Unassembled WGS sequence"/>
</dbReference>
<dbReference type="RefSeq" id="WP_219041545.1">
    <property type="nucleotide sequence ID" value="NZ_JAHWDQ010000001.1"/>
</dbReference>
<evidence type="ECO:0000256" key="1">
    <source>
        <dbReference type="SAM" id="MobiDB-lite"/>
    </source>
</evidence>
<reference evidence="2" key="1">
    <citation type="submission" date="2021-07" db="EMBL/GenBank/DDBJ databases">
        <title>Zhongshania sp. CAU 1632 isolated from seawater.</title>
        <authorList>
            <person name="Kim W."/>
        </authorList>
    </citation>
    <scope>NUCLEOTIDE SEQUENCE</scope>
    <source>
        <strain evidence="2">CAU 1632</strain>
    </source>
</reference>
<evidence type="ECO:0000313" key="2">
    <source>
        <dbReference type="EMBL" id="MBW2939272.1"/>
    </source>
</evidence>